<comment type="caution">
    <text evidence="1">The sequence shown here is derived from an EMBL/GenBank/DDBJ whole genome shotgun (WGS) entry which is preliminary data.</text>
</comment>
<gene>
    <name evidence="1" type="ORF">RND81_11G002400</name>
</gene>
<dbReference type="InterPro" id="IPR027728">
    <property type="entry name" value="Topless_fam"/>
</dbReference>
<evidence type="ECO:0000313" key="1">
    <source>
        <dbReference type="EMBL" id="KAK9675351.1"/>
    </source>
</evidence>
<evidence type="ECO:0000313" key="2">
    <source>
        <dbReference type="Proteomes" id="UP001443914"/>
    </source>
</evidence>
<keyword evidence="2" id="KW-1185">Reference proteome</keyword>
<proteinExistence type="predicted"/>
<accession>A0AAW1HGE9</accession>
<dbReference type="EMBL" id="JBDFQZ010000011">
    <property type="protein sequence ID" value="KAK9675351.1"/>
    <property type="molecule type" value="Genomic_DNA"/>
</dbReference>
<dbReference type="PANTHER" id="PTHR44083:SF35">
    <property type="entry name" value="TOPLESS-RELATED PROTEIN 4-LIKE ISOFORM X1"/>
    <property type="match status" value="1"/>
</dbReference>
<dbReference type="Proteomes" id="UP001443914">
    <property type="component" value="Unassembled WGS sequence"/>
</dbReference>
<reference evidence="1" key="1">
    <citation type="submission" date="2024-03" db="EMBL/GenBank/DDBJ databases">
        <title>WGS assembly of Saponaria officinalis var. Norfolk2.</title>
        <authorList>
            <person name="Jenkins J."/>
            <person name="Shu S."/>
            <person name="Grimwood J."/>
            <person name="Barry K."/>
            <person name="Goodstein D."/>
            <person name="Schmutz J."/>
            <person name="Leebens-Mack J."/>
            <person name="Osbourn A."/>
        </authorList>
    </citation>
    <scope>NUCLEOTIDE SEQUENCE [LARGE SCALE GENOMIC DNA]</scope>
    <source>
        <strain evidence="1">JIC</strain>
    </source>
</reference>
<sequence length="80" mass="9153">MQIVSTCLAFNFLICCDLILIRIKKEGESFLVVWNESEGSVKRTYLGPGNWYVGVVRFDTTNNMFLAAGDEFPVNFFRYG</sequence>
<dbReference type="AlphaFoldDB" id="A0AAW1HGE9"/>
<organism evidence="1 2">
    <name type="scientific">Saponaria officinalis</name>
    <name type="common">Common soapwort</name>
    <name type="synonym">Lychnis saponaria</name>
    <dbReference type="NCBI Taxonomy" id="3572"/>
    <lineage>
        <taxon>Eukaryota</taxon>
        <taxon>Viridiplantae</taxon>
        <taxon>Streptophyta</taxon>
        <taxon>Embryophyta</taxon>
        <taxon>Tracheophyta</taxon>
        <taxon>Spermatophyta</taxon>
        <taxon>Magnoliopsida</taxon>
        <taxon>eudicotyledons</taxon>
        <taxon>Gunneridae</taxon>
        <taxon>Pentapetalae</taxon>
        <taxon>Caryophyllales</taxon>
        <taxon>Caryophyllaceae</taxon>
        <taxon>Caryophylleae</taxon>
        <taxon>Saponaria</taxon>
    </lineage>
</organism>
<name>A0AAW1HGE9_SAPOF</name>
<protein>
    <submittedName>
        <fullName evidence="1">Uncharacterized protein</fullName>
    </submittedName>
</protein>
<dbReference type="GO" id="GO:0006355">
    <property type="term" value="P:regulation of DNA-templated transcription"/>
    <property type="evidence" value="ECO:0007669"/>
    <property type="project" value="InterPro"/>
</dbReference>
<dbReference type="PANTHER" id="PTHR44083">
    <property type="entry name" value="TOPLESS-RELATED PROTEIN 1-RELATED"/>
    <property type="match status" value="1"/>
</dbReference>